<dbReference type="Proteomes" id="UP001165422">
    <property type="component" value="Unassembled WGS sequence"/>
</dbReference>
<feature type="transmembrane region" description="Helical" evidence="3">
    <location>
        <begin position="285"/>
        <end position="307"/>
    </location>
</feature>
<keyword evidence="3" id="KW-1133">Transmembrane helix</keyword>
<keyword evidence="3" id="KW-0812">Transmembrane</keyword>
<dbReference type="InterPro" id="IPR050768">
    <property type="entry name" value="UPF0353/GerABKA_families"/>
</dbReference>
<feature type="transmembrane region" description="Helical" evidence="3">
    <location>
        <begin position="327"/>
        <end position="346"/>
    </location>
</feature>
<evidence type="ECO:0000313" key="4">
    <source>
        <dbReference type="EMBL" id="MCC9293691.1"/>
    </source>
</evidence>
<protein>
    <submittedName>
        <fullName evidence="4">Spore germination protein</fullName>
    </submittedName>
</protein>
<name>A0ABS8N1M5_9CLOT</name>
<feature type="transmembrane region" description="Helical" evidence="3">
    <location>
        <begin position="358"/>
        <end position="391"/>
    </location>
</feature>
<dbReference type="RefSeq" id="WP_229980689.1">
    <property type="nucleotide sequence ID" value="NZ_JAJJPB010000001.1"/>
</dbReference>
<dbReference type="Pfam" id="PF03323">
    <property type="entry name" value="GerA"/>
    <property type="match status" value="1"/>
</dbReference>
<keyword evidence="2 3" id="KW-0472">Membrane</keyword>
<evidence type="ECO:0000256" key="3">
    <source>
        <dbReference type="SAM" id="Phobius"/>
    </source>
</evidence>
<comment type="caution">
    <text evidence="4">The sequence shown here is derived from an EMBL/GenBank/DDBJ whole genome shotgun (WGS) entry which is preliminary data.</text>
</comment>
<dbReference type="InterPro" id="IPR004995">
    <property type="entry name" value="Spore_Ger"/>
</dbReference>
<dbReference type="PIRSF" id="PIRSF005690">
    <property type="entry name" value="GerBA"/>
    <property type="match status" value="1"/>
</dbReference>
<evidence type="ECO:0000256" key="2">
    <source>
        <dbReference type="ARBA" id="ARBA00023136"/>
    </source>
</evidence>
<sequence>MKEEVRDFVSPKVDENVKYLKELFEDNSDVVFREFYIGEVKAAIVYIDGMGDKMLLNDLLRGLMTRYRYIKNVSLIKERLITVSDMKELVDLRKGVDLILSGETLMLLEGLKSFYVLATRAWPVRGITEPSGETVLRGSRDGFTETLRFNTALIRRRIRDTRLKIVPKPLGVRSKTDVVVVYIDDIVNEKALKELMKRLDNIKIDAILDSGYVEQLIEDNKWSFFPQIQSTERPDVVASALYEGRIAIVVDNSPFAIIVPTTMANLFQSPDDYYQRWIYSSTIRIIRFISIMITLIMPALYVAVTSFHTGIIPTRLAYFIAASREGVPFPAFMEAIIMELSFALLLESVARLPKSIGATTGIVGGLIIGQAAVQAGIVSPIMIIIVSVTAITNFTTPNYEMTSAFRLIRFLLIGAAAVAGLYGIMIGLIITLIHLVRLKSFGISYLSPTVNENVSDFKDMYFRAPIDFFKKRPKYMNTKDKVRQK</sequence>
<dbReference type="PANTHER" id="PTHR22550">
    <property type="entry name" value="SPORE GERMINATION PROTEIN"/>
    <property type="match status" value="1"/>
</dbReference>
<organism evidence="4 5">
    <name type="scientific">Clostridium aromativorans</name>
    <dbReference type="NCBI Taxonomy" id="2836848"/>
    <lineage>
        <taxon>Bacteria</taxon>
        <taxon>Bacillati</taxon>
        <taxon>Bacillota</taxon>
        <taxon>Clostridia</taxon>
        <taxon>Eubacteriales</taxon>
        <taxon>Clostridiaceae</taxon>
        <taxon>Clostridium</taxon>
    </lineage>
</organism>
<comment type="similarity">
    <text evidence="1">Belongs to the GerABKA family.</text>
</comment>
<reference evidence="4" key="1">
    <citation type="submission" date="2021-11" db="EMBL/GenBank/DDBJ databases">
        <authorList>
            <person name="Qingchun L."/>
            <person name="Dong Z."/>
            <person name="Zongwei Q."/>
            <person name="Jia Z."/>
            <person name="Duotao L."/>
        </authorList>
    </citation>
    <scope>NUCLEOTIDE SEQUENCE</scope>
    <source>
        <strain evidence="4">WLY-B-L2</strain>
    </source>
</reference>
<accession>A0ABS8N1M5</accession>
<keyword evidence="5" id="KW-1185">Reference proteome</keyword>
<gene>
    <name evidence="4" type="ORF">LN736_02245</name>
</gene>
<dbReference type="PANTHER" id="PTHR22550:SF5">
    <property type="entry name" value="LEUCINE ZIPPER PROTEIN 4"/>
    <property type="match status" value="1"/>
</dbReference>
<feature type="transmembrane region" description="Helical" evidence="3">
    <location>
        <begin position="411"/>
        <end position="436"/>
    </location>
</feature>
<evidence type="ECO:0000256" key="1">
    <source>
        <dbReference type="ARBA" id="ARBA00005278"/>
    </source>
</evidence>
<proteinExistence type="inferred from homology"/>
<evidence type="ECO:0000313" key="5">
    <source>
        <dbReference type="Proteomes" id="UP001165422"/>
    </source>
</evidence>
<dbReference type="EMBL" id="JAJJPB010000001">
    <property type="protein sequence ID" value="MCC9293691.1"/>
    <property type="molecule type" value="Genomic_DNA"/>
</dbReference>